<protein>
    <submittedName>
        <fullName evidence="3">CUB domain-containing protein</fullName>
    </submittedName>
</protein>
<dbReference type="STRING" id="6205.A0A0R3WZX6"/>
<dbReference type="WBParaSite" id="TTAC_0000638201-mRNA-1">
    <property type="protein sequence ID" value="TTAC_0000638201-mRNA-1"/>
    <property type="gene ID" value="TTAC_0000638201"/>
</dbReference>
<dbReference type="AlphaFoldDB" id="A0A0R3WZX6"/>
<dbReference type="EMBL" id="UYWX01020300">
    <property type="protein sequence ID" value="VDM30561.1"/>
    <property type="molecule type" value="Genomic_DNA"/>
</dbReference>
<evidence type="ECO:0000313" key="3">
    <source>
        <dbReference type="WBParaSite" id="TTAC_0000638201-mRNA-1"/>
    </source>
</evidence>
<sequence>MMELKLKTHRKFMIVDFRDSNGHADLWTASKSNKTFQEYYLSQLEYSLCHVDLKPDKSTGAIEIFYRSDPCRRHRLLSDGGYIGIKVKISAKGIAAQGLTAGLSFESEISFHKLTIRYSDSKLGVGLLLFSDLSLSPAGDFLETTRLVQPPSPSKREGAKFLIPDGAFTTLLESSLNRTPVLFHASSLAHLKPGEKSSTPVLVLAGPRFPILKSKQRHRLRHSLAKALYGEAFSQQFQKSRHGGWSKSPIGIRMQHFSFSVPGQQMADNTAWSVTLTMEGKEKPEVLAATQSNQSTQALYHWGLFLLKWLSSFPM</sequence>
<name>A0A0R3WZX6_HYDTA</name>
<accession>A0A0R3WZX6</accession>
<reference evidence="3" key="1">
    <citation type="submission" date="2017-02" db="UniProtKB">
        <authorList>
            <consortium name="WormBaseParasite"/>
        </authorList>
    </citation>
    <scope>IDENTIFICATION</scope>
</reference>
<organism evidence="3">
    <name type="scientific">Hydatigena taeniaeformis</name>
    <name type="common">Feline tapeworm</name>
    <name type="synonym">Taenia taeniaeformis</name>
    <dbReference type="NCBI Taxonomy" id="6205"/>
    <lineage>
        <taxon>Eukaryota</taxon>
        <taxon>Metazoa</taxon>
        <taxon>Spiralia</taxon>
        <taxon>Lophotrochozoa</taxon>
        <taxon>Platyhelminthes</taxon>
        <taxon>Cestoda</taxon>
        <taxon>Eucestoda</taxon>
        <taxon>Cyclophyllidea</taxon>
        <taxon>Taeniidae</taxon>
        <taxon>Hydatigera</taxon>
    </lineage>
</organism>
<dbReference type="Proteomes" id="UP000274429">
    <property type="component" value="Unassembled WGS sequence"/>
</dbReference>
<reference evidence="1 2" key="2">
    <citation type="submission" date="2018-11" db="EMBL/GenBank/DDBJ databases">
        <authorList>
            <consortium name="Pathogen Informatics"/>
        </authorList>
    </citation>
    <scope>NUCLEOTIDE SEQUENCE [LARGE SCALE GENOMIC DNA]</scope>
</reference>
<dbReference type="OrthoDB" id="6264340at2759"/>
<evidence type="ECO:0000313" key="1">
    <source>
        <dbReference type="EMBL" id="VDM30561.1"/>
    </source>
</evidence>
<gene>
    <name evidence="1" type="ORF">TTAC_LOCUS6367</name>
</gene>
<keyword evidence="2" id="KW-1185">Reference proteome</keyword>
<evidence type="ECO:0000313" key="2">
    <source>
        <dbReference type="Proteomes" id="UP000274429"/>
    </source>
</evidence>
<proteinExistence type="predicted"/>